<evidence type="ECO:0000256" key="2">
    <source>
        <dbReference type="SAM" id="SignalP"/>
    </source>
</evidence>
<evidence type="ECO:0000313" key="3">
    <source>
        <dbReference type="EMBL" id="MAA13702.1"/>
    </source>
</evidence>
<feature type="compositionally biased region" description="Acidic residues" evidence="1">
    <location>
        <begin position="65"/>
        <end position="77"/>
    </location>
</feature>
<accession>A0A224YIP3</accession>
<feature type="region of interest" description="Disordered" evidence="1">
    <location>
        <begin position="20"/>
        <end position="98"/>
    </location>
</feature>
<organism evidence="3">
    <name type="scientific">Rhipicephalus zambeziensis</name>
    <dbReference type="NCBI Taxonomy" id="60191"/>
    <lineage>
        <taxon>Eukaryota</taxon>
        <taxon>Metazoa</taxon>
        <taxon>Ecdysozoa</taxon>
        <taxon>Arthropoda</taxon>
        <taxon>Chelicerata</taxon>
        <taxon>Arachnida</taxon>
        <taxon>Acari</taxon>
        <taxon>Parasitiformes</taxon>
        <taxon>Ixodida</taxon>
        <taxon>Ixodoidea</taxon>
        <taxon>Ixodidae</taxon>
        <taxon>Rhipicephalinae</taxon>
        <taxon>Rhipicephalus</taxon>
        <taxon>Rhipicephalus</taxon>
    </lineage>
</organism>
<dbReference type="EMBL" id="GFPF01002556">
    <property type="protein sequence ID" value="MAA13702.1"/>
    <property type="molecule type" value="Transcribed_RNA"/>
</dbReference>
<name>A0A224YIP3_9ACAR</name>
<feature type="signal peptide" evidence="2">
    <location>
        <begin position="1"/>
        <end position="21"/>
    </location>
</feature>
<feature type="chain" id="PRO_5012736678" evidence="2">
    <location>
        <begin position="22"/>
        <end position="98"/>
    </location>
</feature>
<keyword evidence="2" id="KW-0732">Signal</keyword>
<protein>
    <submittedName>
        <fullName evidence="3">Uncharacterized protein</fullName>
    </submittedName>
</protein>
<feature type="compositionally biased region" description="Basic and acidic residues" evidence="1">
    <location>
        <begin position="34"/>
        <end position="44"/>
    </location>
</feature>
<evidence type="ECO:0000256" key="1">
    <source>
        <dbReference type="SAM" id="MobiDB-lite"/>
    </source>
</evidence>
<feature type="compositionally biased region" description="Polar residues" evidence="1">
    <location>
        <begin position="46"/>
        <end position="56"/>
    </location>
</feature>
<sequence>MRHLLPLAALALLLLLPSGDASEQRQNCSLPKGSKKEVEGRLPEAQENQGPNYQARSTEEKSANDENDATDLTDPWDLENFGVKGSVVSPGEEAGISK</sequence>
<reference evidence="3" key="1">
    <citation type="journal article" date="2017" name="Parasit. Vectors">
        <title>Sialotranscriptomics of Rhipicephalus zambeziensis reveals intricate expression profiles of secretory proteins and suggests tight temporal transcriptional regulation during blood-feeding.</title>
        <authorList>
            <person name="de Castro M.H."/>
            <person name="de Klerk D."/>
            <person name="Pienaar R."/>
            <person name="Rees D.J.G."/>
            <person name="Mans B.J."/>
        </authorList>
    </citation>
    <scope>NUCLEOTIDE SEQUENCE</scope>
    <source>
        <tissue evidence="3">Salivary glands</tissue>
    </source>
</reference>
<dbReference type="AlphaFoldDB" id="A0A224YIP3"/>
<proteinExistence type="predicted"/>